<dbReference type="AlphaFoldDB" id="A0A1V0M3Z5"/>
<dbReference type="Pfam" id="PF03614">
    <property type="entry name" value="Flag1_repress"/>
    <property type="match status" value="1"/>
</dbReference>
<reference evidence="1" key="1">
    <citation type="journal article" date="2017" name="J. Invertebr. Pathol.">
        <title>Identification and bacterial characteristics of Xenorhabdus hominickii ANU101 from an entomopathogenic nematode, Steinernema monticolum.</title>
        <authorList>
            <person name="Park Y."/>
            <person name="Kang S."/>
            <person name="Sadekuzzaman M."/>
            <person name="Kim H."/>
            <person name="Jung J.K."/>
            <person name="Kim Y."/>
        </authorList>
    </citation>
    <scope>NUCLEOTIDE SEQUENCE</scope>
    <source>
        <strain evidence="1">ANU101</strain>
        <plasmid evidence="1">unnamed1</plasmid>
    </source>
</reference>
<accession>A0A1V0M3Z5</accession>
<dbReference type="Proteomes" id="UP000225433">
    <property type="component" value="Unassembled WGS sequence"/>
</dbReference>
<sequence>MNNELPKVDVTYGTKRYNDRIYKTFYTSLVPAVKGLCSVKVLDIDGNEFVSNVIKTNNRNGVVVFSDHRMLFCQIAKIELIGRQEMEIIESQVKNFDSSVLSKPRTFHLILKKAHALSKDVAVFMKDGNVYKGKSIRQDYDTLLLITQEDKQLIIMYDAVKRIVPLEADGSLAE</sequence>
<dbReference type="GO" id="GO:0003700">
    <property type="term" value="F:DNA-binding transcription factor activity"/>
    <property type="evidence" value="ECO:0007669"/>
    <property type="project" value="InterPro"/>
</dbReference>
<reference evidence="2 3" key="2">
    <citation type="journal article" date="2017" name="Nat. Microbiol.">
        <title>Natural product diversity associated with the nematode symbionts Photorhabdus and Xenorhabdus.</title>
        <authorList>
            <person name="Tobias N.J."/>
            <person name="Wolff H."/>
            <person name="Djahanschiri B."/>
            <person name="Grundmann F."/>
            <person name="Kronenwerth M."/>
            <person name="Shi Y.M."/>
            <person name="Simonyi S."/>
            <person name="Grun P."/>
            <person name="Shapiro-Ilan D."/>
            <person name="Pidot S.J."/>
            <person name="Stinear T.P."/>
            <person name="Ebersberger I."/>
            <person name="Bode H.B."/>
        </authorList>
    </citation>
    <scope>NUCLEOTIDE SEQUENCE [LARGE SCALE GENOMIC DNA]</scope>
    <source>
        <strain evidence="2 3">DSM 17903</strain>
    </source>
</reference>
<keyword evidence="1" id="KW-0966">Cell projection</keyword>
<dbReference type="InterPro" id="IPR003223">
    <property type="entry name" value="Flag1_repressor"/>
</dbReference>
<evidence type="ECO:0000313" key="2">
    <source>
        <dbReference type="EMBL" id="PHM52422.1"/>
    </source>
</evidence>
<proteinExistence type="predicted"/>
<keyword evidence="1" id="KW-0282">Flagellum</keyword>
<dbReference type="EMBL" id="NJAI01000009">
    <property type="protein sequence ID" value="PHM52422.1"/>
    <property type="molecule type" value="Genomic_DNA"/>
</dbReference>
<dbReference type="EMBL" id="KX517798">
    <property type="protein sequence ID" value="ARD69591.1"/>
    <property type="molecule type" value="Genomic_DNA"/>
</dbReference>
<protein>
    <submittedName>
        <fullName evidence="1">Repressor of phase-1 flagellin</fullName>
    </submittedName>
</protein>
<keyword evidence="1" id="KW-0969">Cilium</keyword>
<evidence type="ECO:0000313" key="1">
    <source>
        <dbReference type="EMBL" id="ARD69591.1"/>
    </source>
</evidence>
<name>A0A1V0M3Z5_XENHO</name>
<gene>
    <name evidence="2" type="ORF">Xhom_04500</name>
</gene>
<evidence type="ECO:0000313" key="3">
    <source>
        <dbReference type="Proteomes" id="UP000225433"/>
    </source>
</evidence>
<organism evidence="1">
    <name type="scientific">Xenorhabdus hominickii</name>
    <dbReference type="NCBI Taxonomy" id="351679"/>
    <lineage>
        <taxon>Bacteria</taxon>
        <taxon>Pseudomonadati</taxon>
        <taxon>Pseudomonadota</taxon>
        <taxon>Gammaproteobacteria</taxon>
        <taxon>Enterobacterales</taxon>
        <taxon>Morganellaceae</taxon>
        <taxon>Xenorhabdus</taxon>
    </lineage>
</organism>
<dbReference type="RefSeq" id="WP_099139931.1">
    <property type="nucleotide sequence ID" value="NZ_CAWNQJ010000123.1"/>
</dbReference>
<geneLocation type="plasmid" evidence="1">
    <name>unnamed1</name>
</geneLocation>
<keyword evidence="1" id="KW-0614">Plasmid</keyword>